<keyword evidence="2 3" id="KW-0802">TPR repeat</keyword>
<dbReference type="RefSeq" id="WP_131150846.1">
    <property type="nucleotide sequence ID" value="NZ_SJTG01000001.1"/>
</dbReference>
<keyword evidence="6" id="KW-1185">Reference proteome</keyword>
<feature type="repeat" description="TPR" evidence="3">
    <location>
        <begin position="134"/>
        <end position="167"/>
    </location>
</feature>
<dbReference type="Pfam" id="PF07719">
    <property type="entry name" value="TPR_2"/>
    <property type="match status" value="1"/>
</dbReference>
<evidence type="ECO:0000256" key="3">
    <source>
        <dbReference type="PROSITE-ProRule" id="PRU00339"/>
    </source>
</evidence>
<evidence type="ECO:0000313" key="6">
    <source>
        <dbReference type="Proteomes" id="UP000291822"/>
    </source>
</evidence>
<feature type="repeat" description="TPR" evidence="3">
    <location>
        <begin position="212"/>
        <end position="245"/>
    </location>
</feature>
<dbReference type="InterPro" id="IPR013105">
    <property type="entry name" value="TPR_2"/>
</dbReference>
<dbReference type="Proteomes" id="UP000291822">
    <property type="component" value="Unassembled WGS sequence"/>
</dbReference>
<evidence type="ECO:0000256" key="1">
    <source>
        <dbReference type="ARBA" id="ARBA00022737"/>
    </source>
</evidence>
<dbReference type="SUPFAM" id="SSF48452">
    <property type="entry name" value="TPR-like"/>
    <property type="match status" value="1"/>
</dbReference>
<evidence type="ECO:0000313" key="5">
    <source>
        <dbReference type="EMBL" id="TCI12374.1"/>
    </source>
</evidence>
<dbReference type="SMART" id="SM00028">
    <property type="entry name" value="TPR"/>
    <property type="match status" value="3"/>
</dbReference>
<protein>
    <submittedName>
        <fullName evidence="5">Uncharacterized protein</fullName>
    </submittedName>
</protein>
<dbReference type="InterPro" id="IPR019734">
    <property type="entry name" value="TPR_rpt"/>
</dbReference>
<sequence length="261" mass="28964">MSKRIIGATIALACLFATMVQAQETAAQKPAEPGDKIQATAENKTITIMDPGKDQAEDADVIKVRDAIKEMLGGKTKAALDPLTEVIEKYEAKYGHSDDLYFSARGTTDGLLYAMLDPAKGGKRKVIVLGPAWAMAYWGRGYIYGEMNQFDDEIRELKKALALAPMDAQYQSELGFAYGQKRDFKASLEAYESAVGFAEFDADPEHVKHLQCVAYRGQGFALVELRRFDEAEKAYKACLKITPNEPKSLGELEYIKQQRAR</sequence>
<evidence type="ECO:0000256" key="2">
    <source>
        <dbReference type="ARBA" id="ARBA00022803"/>
    </source>
</evidence>
<proteinExistence type="predicted"/>
<feature type="signal peptide" evidence="4">
    <location>
        <begin position="1"/>
        <end position="22"/>
    </location>
</feature>
<dbReference type="Pfam" id="PF13181">
    <property type="entry name" value="TPR_8"/>
    <property type="match status" value="1"/>
</dbReference>
<dbReference type="InterPro" id="IPR051685">
    <property type="entry name" value="Ycf3/AcsC/BcsC/TPR_MFPF"/>
</dbReference>
<dbReference type="Gene3D" id="1.25.40.10">
    <property type="entry name" value="Tetratricopeptide repeat domain"/>
    <property type="match status" value="1"/>
</dbReference>
<reference evidence="5 6" key="1">
    <citation type="submission" date="2019-02" db="EMBL/GenBank/DDBJ databases">
        <title>Dyella amyloliquefaciens sp. nov., isolated from forest soil.</title>
        <authorList>
            <person name="Gao Z.-H."/>
            <person name="Qiu L.-H."/>
        </authorList>
    </citation>
    <scope>NUCLEOTIDE SEQUENCE [LARGE SCALE GENOMIC DNA]</scope>
    <source>
        <strain evidence="5 6">KACC 12747</strain>
    </source>
</reference>
<organism evidence="5 6">
    <name type="scientific">Dyella soli</name>
    <dbReference type="NCBI Taxonomy" id="522319"/>
    <lineage>
        <taxon>Bacteria</taxon>
        <taxon>Pseudomonadati</taxon>
        <taxon>Pseudomonadota</taxon>
        <taxon>Gammaproteobacteria</taxon>
        <taxon>Lysobacterales</taxon>
        <taxon>Rhodanobacteraceae</taxon>
        <taxon>Dyella</taxon>
    </lineage>
</organism>
<accession>A0A4R0YYI0</accession>
<dbReference type="PROSITE" id="PS50005">
    <property type="entry name" value="TPR"/>
    <property type="match status" value="2"/>
</dbReference>
<dbReference type="PANTHER" id="PTHR44943">
    <property type="entry name" value="CELLULOSE SYNTHASE OPERON PROTEIN C"/>
    <property type="match status" value="1"/>
</dbReference>
<name>A0A4R0YYI0_9GAMM</name>
<gene>
    <name evidence="5" type="ORF">EZM97_03225</name>
</gene>
<dbReference type="PANTHER" id="PTHR44943:SF8">
    <property type="entry name" value="TPR REPEAT-CONTAINING PROTEIN MJ0263"/>
    <property type="match status" value="1"/>
</dbReference>
<keyword evidence="1" id="KW-0677">Repeat</keyword>
<dbReference type="EMBL" id="SJTG01000001">
    <property type="protein sequence ID" value="TCI12374.1"/>
    <property type="molecule type" value="Genomic_DNA"/>
</dbReference>
<feature type="chain" id="PRO_5020607147" evidence="4">
    <location>
        <begin position="23"/>
        <end position="261"/>
    </location>
</feature>
<comment type="caution">
    <text evidence="5">The sequence shown here is derived from an EMBL/GenBank/DDBJ whole genome shotgun (WGS) entry which is preliminary data.</text>
</comment>
<evidence type="ECO:0000256" key="4">
    <source>
        <dbReference type="SAM" id="SignalP"/>
    </source>
</evidence>
<dbReference type="AlphaFoldDB" id="A0A4R0YYI0"/>
<dbReference type="InterPro" id="IPR011990">
    <property type="entry name" value="TPR-like_helical_dom_sf"/>
</dbReference>
<keyword evidence="4" id="KW-0732">Signal</keyword>